<protein>
    <submittedName>
        <fullName evidence="2">Uncharacterized protein</fullName>
    </submittedName>
</protein>
<evidence type="ECO:0000256" key="1">
    <source>
        <dbReference type="SAM" id="MobiDB-lite"/>
    </source>
</evidence>
<feature type="region of interest" description="Disordered" evidence="1">
    <location>
        <begin position="76"/>
        <end position="97"/>
    </location>
</feature>
<accession>A0A9P3G6C3</accession>
<keyword evidence="3" id="KW-1185">Reference proteome</keyword>
<organism evidence="2 3">
    <name type="scientific">Phanerochaete sordida</name>
    <dbReference type="NCBI Taxonomy" id="48140"/>
    <lineage>
        <taxon>Eukaryota</taxon>
        <taxon>Fungi</taxon>
        <taxon>Dikarya</taxon>
        <taxon>Basidiomycota</taxon>
        <taxon>Agaricomycotina</taxon>
        <taxon>Agaricomycetes</taxon>
        <taxon>Polyporales</taxon>
        <taxon>Phanerochaetaceae</taxon>
        <taxon>Phanerochaete</taxon>
    </lineage>
</organism>
<comment type="caution">
    <text evidence="2">The sequence shown here is derived from an EMBL/GenBank/DDBJ whole genome shotgun (WGS) entry which is preliminary data.</text>
</comment>
<gene>
    <name evidence="2" type="ORF">PsYK624_043920</name>
</gene>
<dbReference type="EMBL" id="BPQB01000009">
    <property type="protein sequence ID" value="GJE88309.1"/>
    <property type="molecule type" value="Genomic_DNA"/>
</dbReference>
<dbReference type="Proteomes" id="UP000703269">
    <property type="component" value="Unassembled WGS sequence"/>
</dbReference>
<proteinExistence type="predicted"/>
<evidence type="ECO:0000313" key="3">
    <source>
        <dbReference type="Proteomes" id="UP000703269"/>
    </source>
</evidence>
<name>A0A9P3G6C3_9APHY</name>
<sequence>MTQVREVRAVEVARLAQRADHCCTPRRQWDRGAYALNTKVRSQDTLLQRARLRKLLLLLVAGTPMRLCANFAAHRRHEPAPPSQTGLHGDVFMRRST</sequence>
<dbReference type="AlphaFoldDB" id="A0A9P3G6C3"/>
<reference evidence="2 3" key="1">
    <citation type="submission" date="2021-08" db="EMBL/GenBank/DDBJ databases">
        <title>Draft Genome Sequence of Phanerochaete sordida strain YK-624.</title>
        <authorList>
            <person name="Mori T."/>
            <person name="Dohra H."/>
            <person name="Suzuki T."/>
            <person name="Kawagishi H."/>
            <person name="Hirai H."/>
        </authorList>
    </citation>
    <scope>NUCLEOTIDE SEQUENCE [LARGE SCALE GENOMIC DNA]</scope>
    <source>
        <strain evidence="2 3">YK-624</strain>
    </source>
</reference>
<evidence type="ECO:0000313" key="2">
    <source>
        <dbReference type="EMBL" id="GJE88309.1"/>
    </source>
</evidence>